<evidence type="ECO:0000256" key="3">
    <source>
        <dbReference type="ARBA" id="ARBA00022989"/>
    </source>
</evidence>
<dbReference type="OrthoDB" id="9811562at2"/>
<proteinExistence type="predicted"/>
<evidence type="ECO:0000313" key="6">
    <source>
        <dbReference type="EMBL" id="RZS90720.1"/>
    </source>
</evidence>
<dbReference type="RefSeq" id="WP_130287758.1">
    <property type="nucleotide sequence ID" value="NZ_SGXE01000006.1"/>
</dbReference>
<accession>A0A4Q7NUU9</accession>
<feature type="transmembrane region" description="Helical" evidence="5">
    <location>
        <begin position="214"/>
        <end position="234"/>
    </location>
</feature>
<protein>
    <submittedName>
        <fullName evidence="6">4-hydroxybenzoate polyprenyltransferase</fullName>
    </submittedName>
</protein>
<name>A0A4Q7NUU9_9FLAO</name>
<comment type="caution">
    <text evidence="6">The sequence shown here is derived from an EMBL/GenBank/DDBJ whole genome shotgun (WGS) entry which is preliminary data.</text>
</comment>
<feature type="transmembrane region" description="Helical" evidence="5">
    <location>
        <begin position="39"/>
        <end position="64"/>
    </location>
</feature>
<evidence type="ECO:0000256" key="1">
    <source>
        <dbReference type="ARBA" id="ARBA00004141"/>
    </source>
</evidence>
<keyword evidence="3 5" id="KW-1133">Transmembrane helix</keyword>
<feature type="transmembrane region" description="Helical" evidence="5">
    <location>
        <begin position="12"/>
        <end position="33"/>
    </location>
</feature>
<feature type="transmembrane region" description="Helical" evidence="5">
    <location>
        <begin position="133"/>
        <end position="154"/>
    </location>
</feature>
<dbReference type="InterPro" id="IPR000537">
    <property type="entry name" value="UbiA_prenyltransferase"/>
</dbReference>
<evidence type="ECO:0000256" key="4">
    <source>
        <dbReference type="ARBA" id="ARBA00023136"/>
    </source>
</evidence>
<sequence>MISFLKLIRIDNLLLLVLAQFVIKYGMLVPFQVPYAYNGLGFSMLVVASVLLLASGTLIIRIYNKELTPFKISEKVAFRLFLLFNSLGVVLGFYLSNLAEKPGFVAFFIIASVLFYMYAVYLKEIIVVKNITIAFLGALGVLGIGVFELVPMIIPATQQTIMVSFSIILDYAIFGFLLILAHEISKDCVHLDRDHNLGMRTIPITLGKDRSLKIIALIALIAIGAAVYYIYSYLFANSTAVILVLATVVAPLIYLIIKCFNAEKVKAFRFMAALVKMIILTTLLNILFFQFIIL</sequence>
<evidence type="ECO:0000256" key="2">
    <source>
        <dbReference type="ARBA" id="ARBA00022692"/>
    </source>
</evidence>
<dbReference type="Pfam" id="PF01040">
    <property type="entry name" value="UbiA"/>
    <property type="match status" value="1"/>
</dbReference>
<keyword evidence="7" id="KW-1185">Reference proteome</keyword>
<feature type="transmembrane region" description="Helical" evidence="5">
    <location>
        <begin position="160"/>
        <end position="181"/>
    </location>
</feature>
<dbReference type="GO" id="GO:0016020">
    <property type="term" value="C:membrane"/>
    <property type="evidence" value="ECO:0007669"/>
    <property type="project" value="UniProtKB-SubCell"/>
</dbReference>
<feature type="transmembrane region" description="Helical" evidence="5">
    <location>
        <begin position="240"/>
        <end position="261"/>
    </location>
</feature>
<evidence type="ECO:0000256" key="5">
    <source>
        <dbReference type="SAM" id="Phobius"/>
    </source>
</evidence>
<feature type="transmembrane region" description="Helical" evidence="5">
    <location>
        <begin position="76"/>
        <end position="96"/>
    </location>
</feature>
<keyword evidence="6" id="KW-0808">Transferase</keyword>
<dbReference type="EMBL" id="SGXE01000006">
    <property type="protein sequence ID" value="RZS90720.1"/>
    <property type="molecule type" value="Genomic_DNA"/>
</dbReference>
<gene>
    <name evidence="6" type="ORF">EV197_3250</name>
</gene>
<feature type="transmembrane region" description="Helical" evidence="5">
    <location>
        <begin position="102"/>
        <end position="121"/>
    </location>
</feature>
<dbReference type="Proteomes" id="UP000292262">
    <property type="component" value="Unassembled WGS sequence"/>
</dbReference>
<feature type="transmembrane region" description="Helical" evidence="5">
    <location>
        <begin position="273"/>
        <end position="293"/>
    </location>
</feature>
<evidence type="ECO:0000313" key="7">
    <source>
        <dbReference type="Proteomes" id="UP000292262"/>
    </source>
</evidence>
<dbReference type="AlphaFoldDB" id="A0A4Q7NUU9"/>
<keyword evidence="2 5" id="KW-0812">Transmembrane</keyword>
<reference evidence="6 7" key="1">
    <citation type="submission" date="2019-02" db="EMBL/GenBank/DDBJ databases">
        <title>Genomic Encyclopedia of Type Strains, Phase IV (KMG-IV): sequencing the most valuable type-strain genomes for metagenomic binning, comparative biology and taxonomic classification.</title>
        <authorList>
            <person name="Goeker M."/>
        </authorList>
    </citation>
    <scope>NUCLEOTIDE SEQUENCE [LARGE SCALE GENOMIC DNA]</scope>
    <source>
        <strain evidence="6 7">DSM 17196</strain>
    </source>
</reference>
<comment type="subcellular location">
    <subcellularLocation>
        <location evidence="1">Membrane</location>
        <topology evidence="1">Multi-pass membrane protein</topology>
    </subcellularLocation>
</comment>
<dbReference type="GO" id="GO:0016765">
    <property type="term" value="F:transferase activity, transferring alkyl or aryl (other than methyl) groups"/>
    <property type="evidence" value="ECO:0007669"/>
    <property type="project" value="InterPro"/>
</dbReference>
<dbReference type="Gene3D" id="1.20.120.1780">
    <property type="entry name" value="UbiA prenyltransferase"/>
    <property type="match status" value="1"/>
</dbReference>
<keyword evidence="4 5" id="KW-0472">Membrane</keyword>
<organism evidence="6 7">
    <name type="scientific">Aquimarina brevivitae</name>
    <dbReference type="NCBI Taxonomy" id="323412"/>
    <lineage>
        <taxon>Bacteria</taxon>
        <taxon>Pseudomonadati</taxon>
        <taxon>Bacteroidota</taxon>
        <taxon>Flavobacteriia</taxon>
        <taxon>Flavobacteriales</taxon>
        <taxon>Flavobacteriaceae</taxon>
        <taxon>Aquimarina</taxon>
    </lineage>
</organism>